<protein>
    <submittedName>
        <fullName evidence="3">NADPH-dependent ferric siderophore reductase</fullName>
    </submittedName>
</protein>
<proteinExistence type="inferred from homology"/>
<dbReference type="PANTHER" id="PTHR30157:SF0">
    <property type="entry name" value="NADPH-DEPENDENT FERRIC-CHELATE REDUCTASE"/>
    <property type="match status" value="1"/>
</dbReference>
<dbReference type="Gene3D" id="3.40.50.80">
    <property type="entry name" value="Nucleotide-binding domain of ferredoxin-NADP reductase (FNR) module"/>
    <property type="match status" value="1"/>
</dbReference>
<gene>
    <name evidence="3" type="ORF">ABID21_004106</name>
</gene>
<dbReference type="CDD" id="cd06193">
    <property type="entry name" value="siderophore_interacting"/>
    <property type="match status" value="1"/>
</dbReference>
<dbReference type="InterPro" id="IPR039374">
    <property type="entry name" value="SIP_fam"/>
</dbReference>
<dbReference type="Gene3D" id="2.40.30.10">
    <property type="entry name" value="Translation factors"/>
    <property type="match status" value="1"/>
</dbReference>
<dbReference type="RefSeq" id="WP_247245729.1">
    <property type="nucleotide sequence ID" value="NZ_JALJRA010000019.1"/>
</dbReference>
<reference evidence="3 4" key="1">
    <citation type="submission" date="2024-06" db="EMBL/GenBank/DDBJ databases">
        <title>Genomic Encyclopedia of Type Strains, Phase IV (KMG-IV): sequencing the most valuable type-strain genomes for metagenomic binning, comparative biology and taxonomic classification.</title>
        <authorList>
            <person name="Goeker M."/>
        </authorList>
    </citation>
    <scope>NUCLEOTIDE SEQUENCE [LARGE SCALE GENOMIC DNA]</scope>
    <source>
        <strain evidence="3 4">DSM 105042</strain>
    </source>
</reference>
<dbReference type="InterPro" id="IPR017938">
    <property type="entry name" value="Riboflavin_synthase-like_b-brl"/>
</dbReference>
<organism evidence="3 4">
    <name type="scientific">Pseudorhizobium tarimense</name>
    <dbReference type="NCBI Taxonomy" id="1079109"/>
    <lineage>
        <taxon>Bacteria</taxon>
        <taxon>Pseudomonadati</taxon>
        <taxon>Pseudomonadota</taxon>
        <taxon>Alphaproteobacteria</taxon>
        <taxon>Hyphomicrobiales</taxon>
        <taxon>Rhizobiaceae</taxon>
        <taxon>Rhizobium/Agrobacterium group</taxon>
        <taxon>Pseudorhizobium</taxon>
    </lineage>
</organism>
<evidence type="ECO:0000256" key="1">
    <source>
        <dbReference type="ARBA" id="ARBA00035644"/>
    </source>
</evidence>
<name>A0ABV2HBP4_9HYPH</name>
<comment type="similarity">
    <text evidence="1">Belongs to the SIP oxidoreductase family.</text>
</comment>
<accession>A0ABV2HBP4</accession>
<dbReference type="Pfam" id="PF08021">
    <property type="entry name" value="FAD_binding_9"/>
    <property type="match status" value="1"/>
</dbReference>
<dbReference type="EMBL" id="JBEPLJ010000018">
    <property type="protein sequence ID" value="MET3587973.1"/>
    <property type="molecule type" value="Genomic_DNA"/>
</dbReference>
<dbReference type="InterPro" id="IPR007037">
    <property type="entry name" value="SIP_rossman_dom"/>
</dbReference>
<sequence>MKSKAVLSDIDAPLALEGLLRGFREYAHVSSKDGRHVVRLRYGKAELALLPAQIAITAQAEDAIRLSYVKMAVAEHWSSHPLGSSHKLVWEGADADASRPPFFQTIEVLSSRLVTRKMKRIRFRGERFADFAAGGLHVRLLFPPKGRHPRWPTIAADGRIIWPDGEDALVARVYTLRSIDAQTGEVEVDFVLHDSGDIAAPGTAFAEQARCGDVIGIFAPGGNEIPNAKSILLLGDETALPAMARIAEALPATSRAKVFAEVESVEDHYQFPETDNVEVHYLYRCERPEGATGALAEVLNEATSRRKDELPFIWAGCEFSDYLTIRHLVREELNLQRNQYSAVAYWRRQKS</sequence>
<dbReference type="Proteomes" id="UP001549031">
    <property type="component" value="Unassembled WGS sequence"/>
</dbReference>
<dbReference type="InterPro" id="IPR039261">
    <property type="entry name" value="FNR_nucleotide-bd"/>
</dbReference>
<keyword evidence="4" id="KW-1185">Reference proteome</keyword>
<dbReference type="PROSITE" id="PS51384">
    <property type="entry name" value="FAD_FR"/>
    <property type="match status" value="1"/>
</dbReference>
<dbReference type="Pfam" id="PF04954">
    <property type="entry name" value="SIP"/>
    <property type="match status" value="1"/>
</dbReference>
<dbReference type="InterPro" id="IPR013113">
    <property type="entry name" value="SIP_FAD-bd"/>
</dbReference>
<feature type="domain" description="FAD-binding FR-type" evidence="2">
    <location>
        <begin position="101"/>
        <end position="227"/>
    </location>
</feature>
<comment type="caution">
    <text evidence="3">The sequence shown here is derived from an EMBL/GenBank/DDBJ whole genome shotgun (WGS) entry which is preliminary data.</text>
</comment>
<evidence type="ECO:0000313" key="3">
    <source>
        <dbReference type="EMBL" id="MET3587973.1"/>
    </source>
</evidence>
<evidence type="ECO:0000259" key="2">
    <source>
        <dbReference type="PROSITE" id="PS51384"/>
    </source>
</evidence>
<dbReference type="InterPro" id="IPR017927">
    <property type="entry name" value="FAD-bd_FR_type"/>
</dbReference>
<dbReference type="PANTHER" id="PTHR30157">
    <property type="entry name" value="FERRIC REDUCTASE, NADPH-DEPENDENT"/>
    <property type="match status" value="1"/>
</dbReference>
<evidence type="ECO:0000313" key="4">
    <source>
        <dbReference type="Proteomes" id="UP001549031"/>
    </source>
</evidence>
<dbReference type="SUPFAM" id="SSF63380">
    <property type="entry name" value="Riboflavin synthase domain-like"/>
    <property type="match status" value="1"/>
</dbReference>